<dbReference type="Proteomes" id="UP000095409">
    <property type="component" value="Unassembled WGS sequence"/>
</dbReference>
<dbReference type="EMBL" id="QROE01000004">
    <property type="protein sequence ID" value="RHK95175.1"/>
    <property type="molecule type" value="Genomic_DNA"/>
</dbReference>
<keyword evidence="1" id="KW-0732">Signal</keyword>
<proteinExistence type="predicted"/>
<dbReference type="Proteomes" id="UP000285897">
    <property type="component" value="Unassembled WGS sequence"/>
</dbReference>
<evidence type="ECO:0000313" key="12">
    <source>
        <dbReference type="Proteomes" id="UP000285897"/>
    </source>
</evidence>
<evidence type="ECO:0000313" key="10">
    <source>
        <dbReference type="Proteomes" id="UP000284267"/>
    </source>
</evidence>
<dbReference type="GeneID" id="79803686"/>
<reference evidence="9 10" key="2">
    <citation type="submission" date="2018-08" db="EMBL/GenBank/DDBJ databases">
        <title>A genome reference for cultivated species of the human gut microbiota.</title>
        <authorList>
            <person name="Zou Y."/>
            <person name="Xue W."/>
            <person name="Luo G."/>
        </authorList>
    </citation>
    <scope>NUCLEOTIDE SEQUENCE [LARGE SCALE GENOMIC DNA]</scope>
    <source>
        <strain evidence="3 11">AF25-21</strain>
        <strain evidence="6 12">AF37-6AC</strain>
        <strain evidence="5 10">AF39-4</strain>
        <strain evidence="4 9">AM22-9LB</strain>
    </source>
</reference>
<evidence type="ECO:0000313" key="9">
    <source>
        <dbReference type="Proteomes" id="UP000284220"/>
    </source>
</evidence>
<evidence type="ECO:0000313" key="3">
    <source>
        <dbReference type="EMBL" id="RGR49866.1"/>
    </source>
</evidence>
<dbReference type="Proteomes" id="UP000285839">
    <property type="component" value="Unassembled WGS sequence"/>
</dbReference>
<accession>A0A173XX48</accession>
<evidence type="ECO:0000256" key="1">
    <source>
        <dbReference type="SAM" id="SignalP"/>
    </source>
</evidence>
<evidence type="ECO:0000313" key="6">
    <source>
        <dbReference type="EMBL" id="RHL48783.1"/>
    </source>
</evidence>
<dbReference type="Proteomes" id="UP000284220">
    <property type="component" value="Unassembled WGS sequence"/>
</dbReference>
<reference evidence="7 13" key="3">
    <citation type="journal article" date="2019" name="Science, e1252229">
        <title>Invertible promoters mediate bacterial phase variation, antibiotic resistance, and host adaptation in the gut.</title>
        <authorList>
            <person name="Jiang X."/>
            <person name="Hall A.B."/>
            <person name="Arthur T.D."/>
            <person name="Plichta D.R."/>
            <person name="Covington C.T."/>
            <person name="Poyet M."/>
            <person name="Crothers J."/>
            <person name="Moses P.L."/>
            <person name="Tolonen A.C."/>
            <person name="Vlamakis H."/>
            <person name="Alm E.J."/>
            <person name="Xavier R.J."/>
        </authorList>
    </citation>
    <scope>NUCLEOTIDE SEQUENCE [LARGE SCALE GENOMIC DNA]</scope>
    <source>
        <strain evidence="7">Af_0058</strain>
        <strain evidence="13">af_0058</strain>
    </source>
</reference>
<dbReference type="EMBL" id="QRHZ01000004">
    <property type="protein sequence ID" value="RHG17148.1"/>
    <property type="molecule type" value="Genomic_DNA"/>
</dbReference>
<evidence type="ECO:0000313" key="5">
    <source>
        <dbReference type="EMBL" id="RHK95175.1"/>
    </source>
</evidence>
<evidence type="ECO:0000313" key="8">
    <source>
        <dbReference type="Proteomes" id="UP000095409"/>
    </source>
</evidence>
<feature type="signal peptide" evidence="1">
    <location>
        <begin position="1"/>
        <end position="24"/>
    </location>
</feature>
<name>A0A173XX48_9FIRM</name>
<reference evidence="2 8" key="1">
    <citation type="submission" date="2015-09" db="EMBL/GenBank/DDBJ databases">
        <authorList>
            <consortium name="Pathogen Informatics"/>
        </authorList>
    </citation>
    <scope>NUCLEOTIDE SEQUENCE [LARGE SCALE GENOMIC DNA]</scope>
    <source>
        <strain evidence="2 8">2789STDY5608837</strain>
    </source>
</reference>
<dbReference type="EMBL" id="QROS01000003">
    <property type="protein sequence ID" value="RHL48783.1"/>
    <property type="molecule type" value="Genomic_DNA"/>
</dbReference>
<dbReference type="EMBL" id="RCXQ01000012">
    <property type="protein sequence ID" value="RYT65240.1"/>
    <property type="molecule type" value="Genomic_DNA"/>
</dbReference>
<sequence>MRKSVKIITGFLLTAILSAAAVFASFSDRLDVVNHISVGDVSISISEYARKGKGEVKYTQPSEVVPGQTISKIPRIKNNALPCWIRARITYAGENGKLERLKDENIGGISGEWVKRGEYYYYTKVLKKQESTDLFQNISIPDTWTEEHAKQKIAVDIQADAIQAANFKPDFSAMSPWGNQVIQKCVHEQDGTLTCKKGNTKLSVEFNGKAHKLIAVPDDFFTNLESAMPGDILKDAVQIANTTDQEAELFFQTNTDGRSEEQMNMLKKVRFEISQNKKILYKGTLDAAELAKARSLGKFKSGQKGRLEFQLEIPREWDNAYALKKTDITWIFAVKENEKKEFSSYESVGSESAGGAAQEKDIKTRRKNPVRTGDDSEPLVLLILLLGSGAITLCIRCFKGGNES</sequence>
<evidence type="ECO:0000313" key="7">
    <source>
        <dbReference type="EMBL" id="RYT65240.1"/>
    </source>
</evidence>
<evidence type="ECO:0000313" key="13">
    <source>
        <dbReference type="Proteomes" id="UP000293506"/>
    </source>
</evidence>
<evidence type="ECO:0000313" key="4">
    <source>
        <dbReference type="EMBL" id="RHG17148.1"/>
    </source>
</evidence>
<evidence type="ECO:0000313" key="11">
    <source>
        <dbReference type="Proteomes" id="UP000285839"/>
    </source>
</evidence>
<protein>
    <submittedName>
        <fullName evidence="2">Uncharacterized protein</fullName>
    </submittedName>
</protein>
<feature type="chain" id="PRO_5044549756" evidence="1">
    <location>
        <begin position="25"/>
        <end position="404"/>
    </location>
</feature>
<dbReference type="AlphaFoldDB" id="A0A173XX48"/>
<dbReference type="RefSeq" id="WP_005425586.1">
    <property type="nucleotide sequence ID" value="NZ_CABJDZ010000004.1"/>
</dbReference>
<dbReference type="Proteomes" id="UP000293506">
    <property type="component" value="Unassembled WGS sequence"/>
</dbReference>
<dbReference type="EMBL" id="CYZD01000002">
    <property type="protein sequence ID" value="CUN55427.1"/>
    <property type="molecule type" value="Genomic_DNA"/>
</dbReference>
<gene>
    <name evidence="6" type="ORF">DW021_05440</name>
    <name evidence="5" type="ORF">DW040_10600</name>
    <name evidence="4" type="ORF">DW272_08805</name>
    <name evidence="3" type="ORF">DWY46_05445</name>
    <name evidence="7" type="ORF">EAI82_12170</name>
    <name evidence="2" type="ORF">ERS852394_00449</name>
</gene>
<organism evidence="2 8">
    <name type="scientific">Blautia obeum</name>
    <dbReference type="NCBI Taxonomy" id="40520"/>
    <lineage>
        <taxon>Bacteria</taxon>
        <taxon>Bacillati</taxon>
        <taxon>Bacillota</taxon>
        <taxon>Clostridia</taxon>
        <taxon>Lachnospirales</taxon>
        <taxon>Lachnospiraceae</taxon>
        <taxon>Blautia</taxon>
    </lineage>
</organism>
<dbReference type="EMBL" id="QRUH01000003">
    <property type="protein sequence ID" value="RGR49866.1"/>
    <property type="molecule type" value="Genomic_DNA"/>
</dbReference>
<dbReference type="Proteomes" id="UP000284267">
    <property type="component" value="Unassembled WGS sequence"/>
</dbReference>
<evidence type="ECO:0000313" key="2">
    <source>
        <dbReference type="EMBL" id="CUN55427.1"/>
    </source>
</evidence>